<evidence type="ECO:0000313" key="2">
    <source>
        <dbReference type="Proteomes" id="UP000186955"/>
    </source>
</evidence>
<dbReference type="AlphaFoldDB" id="A0A1Q5TI29"/>
<evidence type="ECO:0000313" key="1">
    <source>
        <dbReference type="EMBL" id="OKO99879.1"/>
    </source>
</evidence>
<proteinExistence type="predicted"/>
<gene>
    <name evidence="1" type="ORF">PENSUB_8096</name>
</gene>
<comment type="caution">
    <text evidence="1">The sequence shown here is derived from an EMBL/GenBank/DDBJ whole genome shotgun (WGS) entry which is preliminary data.</text>
</comment>
<name>A0A1Q5TI29_9EURO</name>
<organism evidence="1 2">
    <name type="scientific">Penicillium subrubescens</name>
    <dbReference type="NCBI Taxonomy" id="1316194"/>
    <lineage>
        <taxon>Eukaryota</taxon>
        <taxon>Fungi</taxon>
        <taxon>Dikarya</taxon>
        <taxon>Ascomycota</taxon>
        <taxon>Pezizomycotina</taxon>
        <taxon>Eurotiomycetes</taxon>
        <taxon>Eurotiomycetidae</taxon>
        <taxon>Eurotiales</taxon>
        <taxon>Aspergillaceae</taxon>
        <taxon>Penicillium</taxon>
    </lineage>
</organism>
<reference evidence="1 2" key="1">
    <citation type="submission" date="2016-10" db="EMBL/GenBank/DDBJ databases">
        <title>Genome sequence of the ascomycete fungus Penicillium subrubescens.</title>
        <authorList>
            <person name="De Vries R.P."/>
            <person name="Peng M."/>
            <person name="Dilokpimol A."/>
            <person name="Hilden K."/>
            <person name="Makela M.R."/>
            <person name="Grigoriev I."/>
            <person name="Riley R."/>
            <person name="Granchi Z."/>
        </authorList>
    </citation>
    <scope>NUCLEOTIDE SEQUENCE [LARGE SCALE GENOMIC DNA]</scope>
    <source>
        <strain evidence="1 2">CBS 132785</strain>
    </source>
</reference>
<keyword evidence="2" id="KW-1185">Reference proteome</keyword>
<sequence>MLHVNPQFIDYPRARWAINATKNEVDVDWKSRAPLCYYAWSRPEAKGGMESATGGWAESAMGRFGDGLEKGKGSVETFGDEQGDF</sequence>
<dbReference type="Proteomes" id="UP000186955">
    <property type="component" value="Unassembled WGS sequence"/>
</dbReference>
<protein>
    <submittedName>
        <fullName evidence="1">Uncharacterized protein</fullName>
    </submittedName>
</protein>
<accession>A0A1Q5TI29</accession>
<dbReference type="EMBL" id="MNBE01000653">
    <property type="protein sequence ID" value="OKO99879.1"/>
    <property type="molecule type" value="Genomic_DNA"/>
</dbReference>